<dbReference type="EMBL" id="CAJVCH010556741">
    <property type="protein sequence ID" value="CAG7830611.1"/>
    <property type="molecule type" value="Genomic_DNA"/>
</dbReference>
<dbReference type="Proteomes" id="UP000708208">
    <property type="component" value="Unassembled WGS sequence"/>
</dbReference>
<evidence type="ECO:0000313" key="2">
    <source>
        <dbReference type="Proteomes" id="UP000708208"/>
    </source>
</evidence>
<proteinExistence type="predicted"/>
<protein>
    <recommendedName>
        <fullName evidence="3">Phosphoglycerate mutase</fullName>
    </recommendedName>
</protein>
<feature type="non-terminal residue" evidence="1">
    <location>
        <position position="28"/>
    </location>
</feature>
<dbReference type="AlphaFoldDB" id="A0A8J2Q280"/>
<gene>
    <name evidence="1" type="ORF">AFUS01_LOCUS40402</name>
</gene>
<evidence type="ECO:0000313" key="1">
    <source>
        <dbReference type="EMBL" id="CAG7830611.1"/>
    </source>
</evidence>
<evidence type="ECO:0008006" key="3">
    <source>
        <dbReference type="Google" id="ProtNLM"/>
    </source>
</evidence>
<reference evidence="1" key="1">
    <citation type="submission" date="2021-06" db="EMBL/GenBank/DDBJ databases">
        <authorList>
            <person name="Hodson N. C."/>
            <person name="Mongue J. A."/>
            <person name="Jaron S. K."/>
        </authorList>
    </citation>
    <scope>NUCLEOTIDE SEQUENCE</scope>
</reference>
<keyword evidence="2" id="KW-1185">Reference proteome</keyword>
<sequence>MSLIYFVRHGESIGNQLLDDSISDDENI</sequence>
<name>A0A8J2Q280_9HEXA</name>
<organism evidence="1 2">
    <name type="scientific">Allacma fusca</name>
    <dbReference type="NCBI Taxonomy" id="39272"/>
    <lineage>
        <taxon>Eukaryota</taxon>
        <taxon>Metazoa</taxon>
        <taxon>Ecdysozoa</taxon>
        <taxon>Arthropoda</taxon>
        <taxon>Hexapoda</taxon>
        <taxon>Collembola</taxon>
        <taxon>Symphypleona</taxon>
        <taxon>Sminthuridae</taxon>
        <taxon>Allacma</taxon>
    </lineage>
</organism>
<accession>A0A8J2Q280</accession>
<comment type="caution">
    <text evidence="1">The sequence shown here is derived from an EMBL/GenBank/DDBJ whole genome shotgun (WGS) entry which is preliminary data.</text>
</comment>